<sequence length="240" mass="27305">MINPLRLDQPIAPQLFSELRLAIIEMHLKPGEALSEKEISLKYGVSRQPVREAFIKLSEAGLVEIRPSRGTYVSKISVRRVADARLVREAVECSLVRNAARLAKAKDFELLDKLLDEQAQAFAEDNFVRFNRSDNFFHRAIANIVQCDYALKTVEGARNEIDRVRFLSLGIATPMKRLIEQHKNIVSAIRTGKADMADEAMREHLREILLALPQLAEANPDIFEDRSLPEHTIYIINEMS</sequence>
<evidence type="ECO:0000256" key="1">
    <source>
        <dbReference type="ARBA" id="ARBA00023015"/>
    </source>
</evidence>
<dbReference type="Gene3D" id="1.10.10.10">
    <property type="entry name" value="Winged helix-like DNA-binding domain superfamily/Winged helix DNA-binding domain"/>
    <property type="match status" value="1"/>
</dbReference>
<evidence type="ECO:0000256" key="3">
    <source>
        <dbReference type="ARBA" id="ARBA00023163"/>
    </source>
</evidence>
<dbReference type="GO" id="GO:0003700">
    <property type="term" value="F:DNA-binding transcription factor activity"/>
    <property type="evidence" value="ECO:0007669"/>
    <property type="project" value="InterPro"/>
</dbReference>
<dbReference type="PANTHER" id="PTHR43537:SF6">
    <property type="entry name" value="HTH-TYPE TRANSCRIPTIONAL REPRESSOR RSPR"/>
    <property type="match status" value="1"/>
</dbReference>
<dbReference type="GO" id="GO:0003677">
    <property type="term" value="F:DNA binding"/>
    <property type="evidence" value="ECO:0007669"/>
    <property type="project" value="UniProtKB-KW"/>
</dbReference>
<feature type="domain" description="HTH gntR-type" evidence="4">
    <location>
        <begin position="9"/>
        <end position="76"/>
    </location>
</feature>
<dbReference type="SUPFAM" id="SSF48008">
    <property type="entry name" value="GntR ligand-binding domain-like"/>
    <property type="match status" value="1"/>
</dbReference>
<dbReference type="InterPro" id="IPR008920">
    <property type="entry name" value="TF_FadR/GntR_C"/>
</dbReference>
<dbReference type="STRING" id="1514904.SU32_08840"/>
<dbReference type="CDD" id="cd07377">
    <property type="entry name" value="WHTH_GntR"/>
    <property type="match status" value="1"/>
</dbReference>
<dbReference type="AlphaFoldDB" id="A0A0M9GN30"/>
<comment type="caution">
    <text evidence="5">The sequence shown here is derived from an EMBL/GenBank/DDBJ whole genome shotgun (WGS) entry which is preliminary data.</text>
</comment>
<dbReference type="InterPro" id="IPR000524">
    <property type="entry name" value="Tscrpt_reg_HTH_GntR"/>
</dbReference>
<dbReference type="PROSITE" id="PS50949">
    <property type="entry name" value="HTH_GNTR"/>
    <property type="match status" value="1"/>
</dbReference>
<dbReference type="Pfam" id="PF07729">
    <property type="entry name" value="FCD"/>
    <property type="match status" value="1"/>
</dbReference>
<dbReference type="EMBL" id="JXMU01000011">
    <property type="protein sequence ID" value="KPB01349.1"/>
    <property type="molecule type" value="Genomic_DNA"/>
</dbReference>
<keyword evidence="3" id="KW-0804">Transcription</keyword>
<dbReference type="PANTHER" id="PTHR43537">
    <property type="entry name" value="TRANSCRIPTIONAL REGULATOR, GNTR FAMILY"/>
    <property type="match status" value="1"/>
</dbReference>
<dbReference type="SUPFAM" id="SSF46785">
    <property type="entry name" value="Winged helix' DNA-binding domain"/>
    <property type="match status" value="1"/>
</dbReference>
<gene>
    <name evidence="5" type="ORF">SU32_08840</name>
</gene>
<keyword evidence="2" id="KW-0238">DNA-binding</keyword>
<reference evidence="5 6" key="1">
    <citation type="submission" date="2015-01" db="EMBL/GenBank/DDBJ databases">
        <title>Ahrensia donghaiensis sp. nov., a novel dimethylsulphoniopropionate-cleavage bacterium isolated from seawater and emended descriptions of the genus Ahrensia and Ahrensia kielensis.</title>
        <authorList>
            <person name="Liu J."/>
        </authorList>
    </citation>
    <scope>NUCLEOTIDE SEQUENCE [LARGE SCALE GENOMIC DNA]</scope>
    <source>
        <strain evidence="5 6">LZD062</strain>
    </source>
</reference>
<dbReference type="RefSeq" id="WP_053998991.1">
    <property type="nucleotide sequence ID" value="NZ_JXMU01000011.1"/>
</dbReference>
<evidence type="ECO:0000256" key="2">
    <source>
        <dbReference type="ARBA" id="ARBA00023125"/>
    </source>
</evidence>
<dbReference type="OrthoDB" id="9788098at2"/>
<dbReference type="InterPro" id="IPR036388">
    <property type="entry name" value="WH-like_DNA-bd_sf"/>
</dbReference>
<dbReference type="PRINTS" id="PR00035">
    <property type="entry name" value="HTHGNTR"/>
</dbReference>
<proteinExistence type="predicted"/>
<protein>
    <submittedName>
        <fullName evidence="5">GntR family transcriptional regulator</fullName>
    </submittedName>
</protein>
<keyword evidence="6" id="KW-1185">Reference proteome</keyword>
<name>A0A0M9GN30_9HYPH</name>
<dbReference type="SMART" id="SM00345">
    <property type="entry name" value="HTH_GNTR"/>
    <property type="match status" value="1"/>
</dbReference>
<accession>A0A0M9GN30</accession>
<dbReference type="SMART" id="SM00895">
    <property type="entry name" value="FCD"/>
    <property type="match status" value="1"/>
</dbReference>
<dbReference type="Pfam" id="PF00392">
    <property type="entry name" value="GntR"/>
    <property type="match status" value="1"/>
</dbReference>
<evidence type="ECO:0000259" key="4">
    <source>
        <dbReference type="PROSITE" id="PS50949"/>
    </source>
</evidence>
<evidence type="ECO:0000313" key="5">
    <source>
        <dbReference type="EMBL" id="KPB01349.1"/>
    </source>
</evidence>
<evidence type="ECO:0000313" key="6">
    <source>
        <dbReference type="Proteomes" id="UP000038011"/>
    </source>
</evidence>
<dbReference type="PATRIC" id="fig|1514904.3.peg.588"/>
<dbReference type="Proteomes" id="UP000038011">
    <property type="component" value="Unassembled WGS sequence"/>
</dbReference>
<keyword evidence="1" id="KW-0805">Transcription regulation</keyword>
<dbReference type="Gene3D" id="1.20.120.530">
    <property type="entry name" value="GntR ligand-binding domain-like"/>
    <property type="match status" value="1"/>
</dbReference>
<organism evidence="5 6">
    <name type="scientific">Ahrensia marina</name>
    <dbReference type="NCBI Taxonomy" id="1514904"/>
    <lineage>
        <taxon>Bacteria</taxon>
        <taxon>Pseudomonadati</taxon>
        <taxon>Pseudomonadota</taxon>
        <taxon>Alphaproteobacteria</taxon>
        <taxon>Hyphomicrobiales</taxon>
        <taxon>Ahrensiaceae</taxon>
        <taxon>Ahrensia</taxon>
    </lineage>
</organism>
<dbReference type="InterPro" id="IPR011711">
    <property type="entry name" value="GntR_C"/>
</dbReference>
<dbReference type="InterPro" id="IPR036390">
    <property type="entry name" value="WH_DNA-bd_sf"/>
</dbReference>